<feature type="non-terminal residue" evidence="2">
    <location>
        <position position="418"/>
    </location>
</feature>
<protein>
    <recommendedName>
        <fullName evidence="1">EGF-like domain-containing protein</fullName>
    </recommendedName>
</protein>
<dbReference type="InterPro" id="IPR000742">
    <property type="entry name" value="EGF"/>
</dbReference>
<keyword evidence="3" id="KW-1185">Reference proteome</keyword>
<evidence type="ECO:0000313" key="2">
    <source>
        <dbReference type="EMBL" id="VDD85213.1"/>
    </source>
</evidence>
<dbReference type="OrthoDB" id="5874482at2759"/>
<feature type="domain" description="EGF-like" evidence="1">
    <location>
        <begin position="35"/>
        <end position="69"/>
    </location>
</feature>
<dbReference type="Proteomes" id="UP000274131">
    <property type="component" value="Unassembled WGS sequence"/>
</dbReference>
<accession>A0A3P6GZ33</accession>
<sequence length="418" mass="45580">MVITVSRCRTSVLSCPIEQVLVNGLCIERVPPGQRCRHSLQCYDASECSTDTHRCVCATGMHLIGEYCRKLLSDDPCNQTSSVRQTFIILRPPRGSECKLGYCLCPENSELIGSYCVSTKATCAMNQVMVNKRCFNTAELGQPCQVTDQCKGNGECTYAGICSCPSGKKEVDGFCQVTLGLQCPVSQIQIGEVCYPRVKPSSNCTHPEQCLDGSTCTNNTCTCPSSRRLVNNYCVSASAGFCNETQISINGECLELQQPGHSCTNNIQCLGSSTCPTELHYLEFFQLLIDGHCYNYAYVHQYCVHNQQCIGGAQCRNNFCACEPGYIWENTSCVNANGNCAPNQIHINGMCYDLLYIGQYCYFSQQCLGGSICRNGYCQCPSGTTKTGSRCVFSNTTACTATQVGVNGTCYERAPIGA</sequence>
<dbReference type="PANTHER" id="PTHR37157">
    <property type="entry name" value="PRION-LIKE-(Q/N-RICH) DOMAIN-BEARING PROTEIN 25"/>
    <property type="match status" value="1"/>
</dbReference>
<proteinExistence type="predicted"/>
<evidence type="ECO:0000313" key="3">
    <source>
        <dbReference type="Proteomes" id="UP000274131"/>
    </source>
</evidence>
<dbReference type="EMBL" id="UXUI01000382">
    <property type="protein sequence ID" value="VDD85213.1"/>
    <property type="molecule type" value="Genomic_DNA"/>
</dbReference>
<dbReference type="Pfam" id="PF01683">
    <property type="entry name" value="EB"/>
    <property type="match status" value="6"/>
</dbReference>
<gene>
    <name evidence="2" type="ORF">EVEC_LOCUS356</name>
</gene>
<dbReference type="AlphaFoldDB" id="A0A3P6GZ33"/>
<evidence type="ECO:0000259" key="1">
    <source>
        <dbReference type="SMART" id="SM00181"/>
    </source>
</evidence>
<name>A0A3P6GZ33_ENTVE</name>
<feature type="domain" description="EGF-like" evidence="1">
    <location>
        <begin position="203"/>
        <end position="235"/>
    </location>
</feature>
<dbReference type="STRING" id="51028.A0A3P6GZ33"/>
<dbReference type="SMART" id="SM00181">
    <property type="entry name" value="EGF"/>
    <property type="match status" value="5"/>
</dbReference>
<dbReference type="InterPro" id="IPR006149">
    <property type="entry name" value="EB_dom"/>
</dbReference>
<feature type="domain" description="EGF-like" evidence="1">
    <location>
        <begin position="292"/>
        <end position="334"/>
    </location>
</feature>
<reference evidence="2 3" key="1">
    <citation type="submission" date="2018-10" db="EMBL/GenBank/DDBJ databases">
        <authorList>
            <consortium name="Pathogen Informatics"/>
        </authorList>
    </citation>
    <scope>NUCLEOTIDE SEQUENCE [LARGE SCALE GENOMIC DNA]</scope>
</reference>
<dbReference type="InterPro" id="IPR006150">
    <property type="entry name" value="Cys_repeat_1"/>
</dbReference>
<feature type="domain" description="EGF-like" evidence="1">
    <location>
        <begin position="143"/>
        <end position="176"/>
    </location>
</feature>
<dbReference type="SMART" id="SM00289">
    <property type="entry name" value="WR1"/>
    <property type="match status" value="4"/>
</dbReference>
<dbReference type="PANTHER" id="PTHR37157:SF2">
    <property type="entry name" value="EB DOMAIN-CONTAINING PROTEIN-RELATED"/>
    <property type="match status" value="1"/>
</dbReference>
<feature type="domain" description="EGF-like" evidence="1">
    <location>
        <begin position="360"/>
        <end position="392"/>
    </location>
</feature>
<organism evidence="2 3">
    <name type="scientific">Enterobius vermicularis</name>
    <name type="common">Human pinworm</name>
    <dbReference type="NCBI Taxonomy" id="51028"/>
    <lineage>
        <taxon>Eukaryota</taxon>
        <taxon>Metazoa</taxon>
        <taxon>Ecdysozoa</taxon>
        <taxon>Nematoda</taxon>
        <taxon>Chromadorea</taxon>
        <taxon>Rhabditida</taxon>
        <taxon>Spirurina</taxon>
        <taxon>Oxyuridomorpha</taxon>
        <taxon>Oxyuroidea</taxon>
        <taxon>Oxyuridae</taxon>
        <taxon>Enterobius</taxon>
    </lineage>
</organism>